<dbReference type="Gene3D" id="3.30.300.70">
    <property type="entry name" value="RimP-like superfamily, N-terminal"/>
    <property type="match status" value="1"/>
</dbReference>
<sequence>MGNDSERIVTIVQEFAEPLLAQSGMELVEVQFRREGHGWVLRLFIDKEGGVTIDDCAEVSREVSAYLEVEDPVEHAYHLEVSSPGLERPLRGRQDFSRFSDRLVRLKLHDPVKGQHVLVGTLLGLEGEAVILALDNETVYIDLENIVRARLTL</sequence>
<evidence type="ECO:0000259" key="4">
    <source>
        <dbReference type="Pfam" id="PF02576"/>
    </source>
</evidence>
<comment type="similarity">
    <text evidence="3">Belongs to the RimP family.</text>
</comment>
<dbReference type="GO" id="GO:0005829">
    <property type="term" value="C:cytosol"/>
    <property type="evidence" value="ECO:0007669"/>
    <property type="project" value="TreeGrafter"/>
</dbReference>
<comment type="function">
    <text evidence="3">Required for maturation of 30S ribosomal subunits.</text>
</comment>
<dbReference type="GO" id="GO:0006412">
    <property type="term" value="P:translation"/>
    <property type="evidence" value="ECO:0007669"/>
    <property type="project" value="TreeGrafter"/>
</dbReference>
<feature type="domain" description="Ribosome maturation factor RimP C-terminal" evidence="5">
    <location>
        <begin position="90"/>
        <end position="152"/>
    </location>
</feature>
<dbReference type="GO" id="GO:0000028">
    <property type="term" value="P:ribosomal small subunit assembly"/>
    <property type="evidence" value="ECO:0007669"/>
    <property type="project" value="TreeGrafter"/>
</dbReference>
<comment type="subcellular location">
    <subcellularLocation>
        <location evidence="3">Cytoplasm</location>
    </subcellularLocation>
</comment>
<reference evidence="6 7" key="1">
    <citation type="submission" date="2020-05" db="EMBL/GenBank/DDBJ databases">
        <title>Complete genome of Desulfobulbus oligotrophicus.</title>
        <authorList>
            <person name="Podar M."/>
        </authorList>
    </citation>
    <scope>NUCLEOTIDE SEQUENCE [LARGE SCALE GENOMIC DNA]</scope>
    <source>
        <strain evidence="6 7">Prop6</strain>
    </source>
</reference>
<dbReference type="SUPFAM" id="SSF75420">
    <property type="entry name" value="YhbC-like, N-terminal domain"/>
    <property type="match status" value="1"/>
</dbReference>
<dbReference type="KEGG" id="dog:HP555_06255"/>
<protein>
    <recommendedName>
        <fullName evidence="3">Ribosome maturation factor RimP</fullName>
    </recommendedName>
</protein>
<evidence type="ECO:0000259" key="5">
    <source>
        <dbReference type="Pfam" id="PF17384"/>
    </source>
</evidence>
<evidence type="ECO:0000313" key="7">
    <source>
        <dbReference type="Proteomes" id="UP000596092"/>
    </source>
</evidence>
<evidence type="ECO:0000313" key="6">
    <source>
        <dbReference type="EMBL" id="QQG65496.1"/>
    </source>
</evidence>
<dbReference type="PANTHER" id="PTHR33867">
    <property type="entry name" value="RIBOSOME MATURATION FACTOR RIMP"/>
    <property type="match status" value="1"/>
</dbReference>
<dbReference type="Pfam" id="PF17384">
    <property type="entry name" value="DUF150_C"/>
    <property type="match status" value="1"/>
</dbReference>
<dbReference type="CDD" id="cd01734">
    <property type="entry name" value="YlxS_C"/>
    <property type="match status" value="1"/>
</dbReference>
<organism evidence="6 7">
    <name type="scientific">Desulfobulbus oligotrophicus</name>
    <dbReference type="NCBI Taxonomy" id="1909699"/>
    <lineage>
        <taxon>Bacteria</taxon>
        <taxon>Pseudomonadati</taxon>
        <taxon>Thermodesulfobacteriota</taxon>
        <taxon>Desulfobulbia</taxon>
        <taxon>Desulfobulbales</taxon>
        <taxon>Desulfobulbaceae</taxon>
        <taxon>Desulfobulbus</taxon>
    </lineage>
</organism>
<dbReference type="Pfam" id="PF02576">
    <property type="entry name" value="RimP_N"/>
    <property type="match status" value="1"/>
</dbReference>
<gene>
    <name evidence="3" type="primary">rimP</name>
    <name evidence="6" type="ORF">HP555_06255</name>
</gene>
<evidence type="ECO:0000256" key="3">
    <source>
        <dbReference type="HAMAP-Rule" id="MF_01077"/>
    </source>
</evidence>
<dbReference type="HAMAP" id="MF_01077">
    <property type="entry name" value="RimP"/>
    <property type="match status" value="1"/>
</dbReference>
<dbReference type="InterPro" id="IPR028998">
    <property type="entry name" value="RimP_C"/>
</dbReference>
<proteinExistence type="inferred from homology"/>
<accession>A0A7T6AQ97</accession>
<dbReference type="SUPFAM" id="SSF74942">
    <property type="entry name" value="YhbC-like, C-terminal domain"/>
    <property type="match status" value="1"/>
</dbReference>
<dbReference type="InterPro" id="IPR028989">
    <property type="entry name" value="RimP_N"/>
</dbReference>
<dbReference type="InterPro" id="IPR036847">
    <property type="entry name" value="RimP_C_sf"/>
</dbReference>
<keyword evidence="1 3" id="KW-0963">Cytoplasm</keyword>
<evidence type="ECO:0000256" key="1">
    <source>
        <dbReference type="ARBA" id="ARBA00022490"/>
    </source>
</evidence>
<feature type="domain" description="Ribosome maturation factor RimP N-terminal" evidence="4">
    <location>
        <begin position="16"/>
        <end position="87"/>
    </location>
</feature>
<dbReference type="InterPro" id="IPR003728">
    <property type="entry name" value="Ribosome_maturation_RimP"/>
</dbReference>
<dbReference type="Gene3D" id="2.30.30.180">
    <property type="entry name" value="Ribosome maturation factor RimP, C-terminal domain"/>
    <property type="match status" value="1"/>
</dbReference>
<keyword evidence="7" id="KW-1185">Reference proteome</keyword>
<dbReference type="AlphaFoldDB" id="A0A7T6AQ97"/>
<dbReference type="EMBL" id="CP054140">
    <property type="protein sequence ID" value="QQG65496.1"/>
    <property type="molecule type" value="Genomic_DNA"/>
</dbReference>
<dbReference type="InterPro" id="IPR035956">
    <property type="entry name" value="RimP_N_sf"/>
</dbReference>
<dbReference type="FunFam" id="3.30.300.70:FF:000001">
    <property type="entry name" value="Ribosome maturation factor RimP"/>
    <property type="match status" value="1"/>
</dbReference>
<dbReference type="Proteomes" id="UP000596092">
    <property type="component" value="Chromosome"/>
</dbReference>
<keyword evidence="2 3" id="KW-0690">Ribosome biogenesis</keyword>
<evidence type="ECO:0000256" key="2">
    <source>
        <dbReference type="ARBA" id="ARBA00022517"/>
    </source>
</evidence>
<dbReference type="PANTHER" id="PTHR33867:SF1">
    <property type="entry name" value="RIBOSOME MATURATION FACTOR RIMP"/>
    <property type="match status" value="1"/>
</dbReference>
<name>A0A7T6AQ97_9BACT</name>
<dbReference type="RefSeq" id="WP_199264317.1">
    <property type="nucleotide sequence ID" value="NZ_CP054140.1"/>
</dbReference>